<keyword evidence="19" id="KW-0049">Antioxidant</keyword>
<dbReference type="GO" id="GO:0050729">
    <property type="term" value="P:positive regulation of inflammatory response"/>
    <property type="evidence" value="ECO:0007669"/>
    <property type="project" value="Ensembl"/>
</dbReference>
<evidence type="ECO:0000256" key="6">
    <source>
        <dbReference type="ARBA" id="ARBA00022481"/>
    </source>
</evidence>
<dbReference type="GO" id="GO:0005509">
    <property type="term" value="F:calcium ion binding"/>
    <property type="evidence" value="ECO:0007669"/>
    <property type="project" value="InterPro"/>
</dbReference>
<evidence type="ECO:0000256" key="16">
    <source>
        <dbReference type="ARBA" id="ARBA00022833"/>
    </source>
</evidence>
<keyword evidence="18" id="KW-0391">Immunity</keyword>
<feature type="region of interest" description="Disordered" evidence="26">
    <location>
        <begin position="92"/>
        <end position="113"/>
    </location>
</feature>
<dbReference type="GO" id="GO:0006914">
    <property type="term" value="P:autophagy"/>
    <property type="evidence" value="ECO:0007669"/>
    <property type="project" value="UniProtKB-KW"/>
</dbReference>
<dbReference type="GO" id="GO:2001244">
    <property type="term" value="P:positive regulation of intrinsic apoptotic signaling pathway"/>
    <property type="evidence" value="ECO:0007669"/>
    <property type="project" value="Ensembl"/>
</dbReference>
<proteinExistence type="inferred from homology"/>
<evidence type="ECO:0000256" key="13">
    <source>
        <dbReference type="ARBA" id="ARBA00022703"/>
    </source>
</evidence>
<dbReference type="InterPro" id="IPR013787">
    <property type="entry name" value="S100_Ca-bd_sub"/>
</dbReference>
<evidence type="ECO:0000256" key="7">
    <source>
        <dbReference type="ARBA" id="ARBA00022490"/>
    </source>
</evidence>
<dbReference type="GO" id="GO:0005634">
    <property type="term" value="C:nucleus"/>
    <property type="evidence" value="ECO:0007669"/>
    <property type="project" value="TreeGrafter"/>
</dbReference>
<evidence type="ECO:0000256" key="2">
    <source>
        <dbReference type="ARBA" id="ARBA00004245"/>
    </source>
</evidence>
<dbReference type="InterPro" id="IPR011992">
    <property type="entry name" value="EF-hand-dom_pair"/>
</dbReference>
<keyword evidence="7" id="KW-0963">Cytoplasm</keyword>
<dbReference type="InterPro" id="IPR001751">
    <property type="entry name" value="S100/CaBP7/8-like_CS"/>
</dbReference>
<dbReference type="InterPro" id="IPR002048">
    <property type="entry name" value="EF_hand_dom"/>
</dbReference>
<evidence type="ECO:0000256" key="5">
    <source>
        <dbReference type="ARBA" id="ARBA00022475"/>
    </source>
</evidence>
<keyword evidence="12" id="KW-0399">Innate immunity</keyword>
<dbReference type="AlphaFoldDB" id="G3U8X1"/>
<dbReference type="InterPro" id="IPR018247">
    <property type="entry name" value="EF_Hand_1_Ca_BS"/>
</dbReference>
<dbReference type="GO" id="GO:0043542">
    <property type="term" value="P:endothelial cell migration"/>
    <property type="evidence" value="ECO:0007669"/>
    <property type="project" value="TreeGrafter"/>
</dbReference>
<dbReference type="FunCoup" id="G3U8X1">
    <property type="interactions" value="60"/>
</dbReference>
<dbReference type="InParanoid" id="G3U8X1"/>
<evidence type="ECO:0000256" key="23">
    <source>
        <dbReference type="ARBA" id="ARBA00023212"/>
    </source>
</evidence>
<dbReference type="eggNOG" id="ENOG502SA01">
    <property type="taxonomic scope" value="Eukaryota"/>
</dbReference>
<dbReference type="GO" id="GO:0002544">
    <property type="term" value="P:chronic inflammatory response"/>
    <property type="evidence" value="ECO:0007669"/>
    <property type="project" value="TreeGrafter"/>
</dbReference>
<dbReference type="GeneTree" id="ENSGT00940000161606"/>
<keyword evidence="9" id="KW-0964">Secreted</keyword>
<evidence type="ECO:0000256" key="26">
    <source>
        <dbReference type="SAM" id="MobiDB-lite"/>
    </source>
</evidence>
<evidence type="ECO:0000256" key="22">
    <source>
        <dbReference type="ARBA" id="ARBA00023198"/>
    </source>
</evidence>
<dbReference type="GO" id="GO:0005737">
    <property type="term" value="C:cytoplasm"/>
    <property type="evidence" value="ECO:0007669"/>
    <property type="project" value="Ensembl"/>
</dbReference>
<evidence type="ECO:0000313" key="28">
    <source>
        <dbReference type="Ensembl" id="ENSLAFP00000024279.1"/>
    </source>
</evidence>
<evidence type="ECO:0000256" key="9">
    <source>
        <dbReference type="ARBA" id="ARBA00022525"/>
    </source>
</evidence>
<comment type="subunit">
    <text evidence="24">Homodimer. Preferentially exists as a heterodimer or heterotetramer with S100A8 known as calprotectin (S100A8/A9). S100A9 interacts with ATP2A2. S100A9 interacts with AGER, and with the heterodimeric complex formed by TLR4 and LY96 in the presence of calcium and/or zinc ions. S100A9 binds quinoline-3-carboxamides in the presence of calcium and/or zinc ions. S100A9 interacts with amyloid-beta protein 40. Calprotectin (S100A8/9) interacts with CEACAM3 and tubulin filaments in a calcium-dependent manner. Heterotetrameric calprotectin (S100A8/A9) interacts with ANXA6 and associates with tubulin filaments in activated monocytes. Calprotectin (S100A8/9) interacts with NCF2/P67PHOX, RAC1, RAC2, CYBA and CYBB. Calprotectin (S100A8/9) interacts with NOS2 to form the iNOS-S100A8/A9 transnitrosylase complex; induced by LDL(ox). Calprotectin (S100A8/9) interacts with CD69.</text>
</comment>
<dbReference type="GO" id="GO:0070488">
    <property type="term" value="P:neutrophil aggregation"/>
    <property type="evidence" value="ECO:0007669"/>
    <property type="project" value="Ensembl"/>
</dbReference>
<evidence type="ECO:0000256" key="14">
    <source>
        <dbReference type="ARBA" id="ARBA00022723"/>
    </source>
</evidence>
<dbReference type="GO" id="GO:0005856">
    <property type="term" value="C:cytoskeleton"/>
    <property type="evidence" value="ECO:0007669"/>
    <property type="project" value="UniProtKB-SubCell"/>
</dbReference>
<keyword evidence="6" id="KW-0488">Methylation</keyword>
<sequence length="113" mass="13262">KMADQLSQLERDIETIINVFHQYSVRLEHRDALNQKEFKQLVQKELANFLKREKKNDAVINDIMEDLDTNEDKELSFEEYIVLVAKLTEASHEKMHEGHPRGHRHSHGEGLGE</sequence>
<comment type="subcellular location">
    <subcellularLocation>
        <location evidence="1">Cell membrane</location>
        <topology evidence="1">Peripheral membrane protein</topology>
    </subcellularLocation>
    <subcellularLocation>
        <location evidence="2">Cytoplasm</location>
        <location evidence="2">Cytoskeleton</location>
    </subcellularLocation>
    <subcellularLocation>
        <location evidence="3">Secreted</location>
    </subcellularLocation>
</comment>
<dbReference type="PANTHER" id="PTHR11639:SF79">
    <property type="entry name" value="PROTEIN S100-A9"/>
    <property type="match status" value="1"/>
</dbReference>
<dbReference type="HOGENOM" id="CLU_138624_6_0_1"/>
<keyword evidence="11" id="KW-0597">Phosphoprotein</keyword>
<reference evidence="28" key="3">
    <citation type="submission" date="2025-09" db="UniProtKB">
        <authorList>
            <consortium name="Ensembl"/>
        </authorList>
    </citation>
    <scope>IDENTIFICATION</scope>
    <source>
        <strain evidence="28">Isolate ISIS603380</strain>
    </source>
</reference>
<evidence type="ECO:0000256" key="25">
    <source>
        <dbReference type="RuleBase" id="RU361184"/>
    </source>
</evidence>
<comment type="similarity">
    <text evidence="4 25">Belongs to the S-100 family.</text>
</comment>
<evidence type="ECO:0000256" key="19">
    <source>
        <dbReference type="ARBA" id="ARBA00022862"/>
    </source>
</evidence>
<keyword evidence="20" id="KW-0072">Autophagy</keyword>
<dbReference type="SUPFAM" id="SSF47473">
    <property type="entry name" value="EF-hand"/>
    <property type="match status" value="1"/>
</dbReference>
<keyword evidence="14 25" id="KW-0479">Metal-binding</keyword>
<dbReference type="CDD" id="cd05030">
    <property type="entry name" value="calgranulins"/>
    <property type="match status" value="1"/>
</dbReference>
<dbReference type="GO" id="GO:0035425">
    <property type="term" value="P:autocrine signaling"/>
    <property type="evidence" value="ECO:0007669"/>
    <property type="project" value="TreeGrafter"/>
</dbReference>
<dbReference type="GO" id="GO:0048306">
    <property type="term" value="F:calcium-dependent protein binding"/>
    <property type="evidence" value="ECO:0007669"/>
    <property type="project" value="TreeGrafter"/>
</dbReference>
<organism evidence="28 29">
    <name type="scientific">Loxodonta africana</name>
    <name type="common">African elephant</name>
    <dbReference type="NCBI Taxonomy" id="9785"/>
    <lineage>
        <taxon>Eukaryota</taxon>
        <taxon>Metazoa</taxon>
        <taxon>Chordata</taxon>
        <taxon>Craniata</taxon>
        <taxon>Vertebrata</taxon>
        <taxon>Euteleostomi</taxon>
        <taxon>Mammalia</taxon>
        <taxon>Eutheria</taxon>
        <taxon>Afrotheria</taxon>
        <taxon>Proboscidea</taxon>
        <taxon>Elephantidae</taxon>
        <taxon>Loxodonta</taxon>
    </lineage>
</organism>
<evidence type="ECO:0000256" key="24">
    <source>
        <dbReference type="ARBA" id="ARBA00046583"/>
    </source>
</evidence>
<dbReference type="GO" id="GO:0006915">
    <property type="term" value="P:apoptotic process"/>
    <property type="evidence" value="ECO:0007669"/>
    <property type="project" value="UniProtKB-KW"/>
</dbReference>
<evidence type="ECO:0000256" key="20">
    <source>
        <dbReference type="ARBA" id="ARBA00023006"/>
    </source>
</evidence>
<dbReference type="GO" id="GO:1990660">
    <property type="term" value="C:calprotectin complex"/>
    <property type="evidence" value="ECO:0007669"/>
    <property type="project" value="Ensembl"/>
</dbReference>
<dbReference type="Pfam" id="PF01023">
    <property type="entry name" value="S_100"/>
    <property type="match status" value="1"/>
</dbReference>
<dbReference type="SMART" id="SM00054">
    <property type="entry name" value="EFh"/>
    <property type="match status" value="1"/>
</dbReference>
<dbReference type="SMART" id="SM01394">
    <property type="entry name" value="S_100"/>
    <property type="match status" value="1"/>
</dbReference>
<name>G3U8X1_LOXAF</name>
<evidence type="ECO:0000256" key="18">
    <source>
        <dbReference type="ARBA" id="ARBA00022859"/>
    </source>
</evidence>
<evidence type="ECO:0000256" key="8">
    <source>
        <dbReference type="ARBA" id="ARBA00022500"/>
    </source>
</evidence>
<keyword evidence="22" id="KW-0395">Inflammatory response</keyword>
<dbReference type="PROSITE" id="PS50222">
    <property type="entry name" value="EF_HAND_2"/>
    <property type="match status" value="1"/>
</dbReference>
<gene>
    <name evidence="28" type="primary">S100A9</name>
</gene>
<dbReference type="GO" id="GO:0032496">
    <property type="term" value="P:response to lipopolysaccharide"/>
    <property type="evidence" value="ECO:0007669"/>
    <property type="project" value="TreeGrafter"/>
</dbReference>
<reference evidence="28 29" key="1">
    <citation type="submission" date="2009-06" db="EMBL/GenBank/DDBJ databases">
        <title>The Genome Sequence of Loxodonta africana (African elephant).</title>
        <authorList>
            <person name="Di Palma F."/>
            <person name="Heiman D."/>
            <person name="Young S."/>
            <person name="Johnson J."/>
            <person name="Lander E.S."/>
            <person name="Lindblad-Toh K."/>
        </authorList>
    </citation>
    <scope>NUCLEOTIDE SEQUENCE [LARGE SCALE GENOMIC DNA]</scope>
    <source>
        <strain evidence="28 29">Isolate ISIS603380</strain>
    </source>
</reference>
<dbReference type="GO" id="GO:0002523">
    <property type="term" value="P:leukocyte migration involved in inflammatory response"/>
    <property type="evidence" value="ECO:0007669"/>
    <property type="project" value="Ensembl"/>
</dbReference>
<keyword evidence="5" id="KW-1003">Cell membrane</keyword>
<keyword evidence="8" id="KW-0145">Chemotaxis</keyword>
<keyword evidence="10" id="KW-0929">Antimicrobial</keyword>
<dbReference type="GO" id="GO:0014002">
    <property type="term" value="P:astrocyte development"/>
    <property type="evidence" value="ECO:0007669"/>
    <property type="project" value="TreeGrafter"/>
</dbReference>
<dbReference type="PROSITE" id="PS00303">
    <property type="entry name" value="S100_CABP"/>
    <property type="match status" value="1"/>
</dbReference>
<evidence type="ECO:0000256" key="17">
    <source>
        <dbReference type="ARBA" id="ARBA00022837"/>
    </source>
</evidence>
<keyword evidence="21" id="KW-0472">Membrane</keyword>
<dbReference type="Gene3D" id="1.10.238.10">
    <property type="entry name" value="EF-hand"/>
    <property type="match status" value="1"/>
</dbReference>
<dbReference type="PROSITE" id="PS00018">
    <property type="entry name" value="EF_HAND_1"/>
    <property type="match status" value="1"/>
</dbReference>
<keyword evidence="13" id="KW-0053">Apoptosis</keyword>
<dbReference type="OMA" id="SQMECSI"/>
<keyword evidence="15" id="KW-0677">Repeat</keyword>
<dbReference type="GO" id="GO:0045087">
    <property type="term" value="P:innate immune response"/>
    <property type="evidence" value="ECO:0007669"/>
    <property type="project" value="UniProtKB-KW"/>
</dbReference>
<feature type="domain" description="EF-hand" evidence="27">
    <location>
        <begin position="55"/>
        <end position="90"/>
    </location>
</feature>
<keyword evidence="17 25" id="KW-0106">Calcium</keyword>
<dbReference type="GO" id="GO:0016209">
    <property type="term" value="F:antioxidant activity"/>
    <property type="evidence" value="ECO:0007669"/>
    <property type="project" value="UniProtKB-KW"/>
</dbReference>
<dbReference type="GO" id="GO:0045113">
    <property type="term" value="P:regulation of integrin biosynthetic process"/>
    <property type="evidence" value="ECO:0007669"/>
    <property type="project" value="TreeGrafter"/>
</dbReference>
<dbReference type="GO" id="GO:0030593">
    <property type="term" value="P:neutrophil chemotaxis"/>
    <property type="evidence" value="ECO:0007669"/>
    <property type="project" value="Ensembl"/>
</dbReference>
<dbReference type="Ensembl" id="ENSLAFT00000032557.1">
    <property type="protein sequence ID" value="ENSLAFP00000024279.1"/>
    <property type="gene ID" value="ENSLAFG00000030986.1"/>
</dbReference>
<dbReference type="Proteomes" id="UP000007646">
    <property type="component" value="Unassembled WGS sequence"/>
</dbReference>
<accession>G3U8X1</accession>
<evidence type="ECO:0000256" key="11">
    <source>
        <dbReference type="ARBA" id="ARBA00022553"/>
    </source>
</evidence>
<evidence type="ECO:0000313" key="29">
    <source>
        <dbReference type="Proteomes" id="UP000007646"/>
    </source>
</evidence>
<reference evidence="28" key="2">
    <citation type="submission" date="2025-08" db="UniProtKB">
        <authorList>
            <consortium name="Ensembl"/>
        </authorList>
    </citation>
    <scope>IDENTIFICATION</scope>
    <source>
        <strain evidence="28">Isolate ISIS603380</strain>
    </source>
</reference>
<dbReference type="STRING" id="9785.ENSLAFP00000024279"/>
<evidence type="ECO:0000256" key="1">
    <source>
        <dbReference type="ARBA" id="ARBA00004202"/>
    </source>
</evidence>
<dbReference type="GO" id="GO:1990662">
    <property type="term" value="C:S100A9 complex"/>
    <property type="evidence" value="ECO:0007669"/>
    <property type="project" value="Ensembl"/>
</dbReference>
<keyword evidence="16" id="KW-0862">Zinc</keyword>
<dbReference type="GO" id="GO:0061844">
    <property type="term" value="P:antimicrobial humoral immune response mediated by antimicrobial peptide"/>
    <property type="evidence" value="ECO:0007669"/>
    <property type="project" value="Ensembl"/>
</dbReference>
<dbReference type="GO" id="GO:0070062">
    <property type="term" value="C:extracellular exosome"/>
    <property type="evidence" value="ECO:0007669"/>
    <property type="project" value="TreeGrafter"/>
</dbReference>
<evidence type="ECO:0000256" key="15">
    <source>
        <dbReference type="ARBA" id="ARBA00022737"/>
    </source>
</evidence>
<evidence type="ECO:0000256" key="3">
    <source>
        <dbReference type="ARBA" id="ARBA00004613"/>
    </source>
</evidence>
<evidence type="ECO:0000256" key="10">
    <source>
        <dbReference type="ARBA" id="ARBA00022529"/>
    </source>
</evidence>
<protein>
    <recommendedName>
        <fullName evidence="25">Protein S100</fullName>
    </recommendedName>
    <alternativeName>
        <fullName evidence="25">S100 calcium-binding protein</fullName>
    </alternativeName>
</protein>
<evidence type="ECO:0000259" key="27">
    <source>
        <dbReference type="PROSITE" id="PS50222"/>
    </source>
</evidence>
<evidence type="ECO:0000256" key="12">
    <source>
        <dbReference type="ARBA" id="ARBA00022588"/>
    </source>
</evidence>
<dbReference type="PANTHER" id="PTHR11639">
    <property type="entry name" value="S100 CALCIUM-BINDING PROTEIN"/>
    <property type="match status" value="1"/>
</dbReference>
<evidence type="ECO:0000256" key="21">
    <source>
        <dbReference type="ARBA" id="ARBA00023136"/>
    </source>
</evidence>
<evidence type="ECO:0000256" key="4">
    <source>
        <dbReference type="ARBA" id="ARBA00007323"/>
    </source>
</evidence>
<keyword evidence="29" id="KW-1185">Reference proteome</keyword>
<keyword evidence="23" id="KW-0206">Cytoskeleton</keyword>
<dbReference type="GO" id="GO:0005886">
    <property type="term" value="C:plasma membrane"/>
    <property type="evidence" value="ECO:0007669"/>
    <property type="project" value="UniProtKB-SubCell"/>
</dbReference>